<dbReference type="SUPFAM" id="SSF55811">
    <property type="entry name" value="Nudix"/>
    <property type="match status" value="1"/>
</dbReference>
<keyword evidence="1" id="KW-0378">Hydrolase</keyword>
<reference evidence="5" key="1">
    <citation type="journal article" date="2019" name="Int. J. Syst. Evol. Microbiol.">
        <title>The Global Catalogue of Microorganisms (GCM) 10K type strain sequencing project: providing services to taxonomists for standard genome sequencing and annotation.</title>
        <authorList>
            <consortium name="The Broad Institute Genomics Platform"/>
            <consortium name="The Broad Institute Genome Sequencing Center for Infectious Disease"/>
            <person name="Wu L."/>
            <person name="Ma J."/>
        </authorList>
    </citation>
    <scope>NUCLEOTIDE SEQUENCE [LARGE SCALE GENOMIC DNA]</scope>
    <source>
        <strain evidence="5">JCM 3369</strain>
    </source>
</reference>
<dbReference type="PROSITE" id="PS00893">
    <property type="entry name" value="NUDIX_BOX"/>
    <property type="match status" value="1"/>
</dbReference>
<gene>
    <name evidence="4" type="ORF">ACFO3F_07990</name>
</gene>
<dbReference type="PANTHER" id="PTHR21340">
    <property type="entry name" value="DIADENOSINE 5,5-P1,P4-TETRAPHOSPHATE PYROPHOSPHOHYDROLASE MUTT"/>
    <property type="match status" value="1"/>
</dbReference>
<dbReference type="InterPro" id="IPR051325">
    <property type="entry name" value="Nudix_hydrolase_domain"/>
</dbReference>
<evidence type="ECO:0000256" key="2">
    <source>
        <dbReference type="SAM" id="MobiDB-lite"/>
    </source>
</evidence>
<evidence type="ECO:0000313" key="5">
    <source>
        <dbReference type="Proteomes" id="UP001595955"/>
    </source>
</evidence>
<dbReference type="RefSeq" id="WP_342352725.1">
    <property type="nucleotide sequence ID" value="NZ_CP033325.1"/>
</dbReference>
<dbReference type="Pfam" id="PF00293">
    <property type="entry name" value="NUDIX"/>
    <property type="match status" value="1"/>
</dbReference>
<feature type="domain" description="Nudix hydrolase" evidence="3">
    <location>
        <begin position="42"/>
        <end position="182"/>
    </location>
</feature>
<dbReference type="PROSITE" id="PS51462">
    <property type="entry name" value="NUDIX"/>
    <property type="match status" value="1"/>
</dbReference>
<feature type="region of interest" description="Disordered" evidence="2">
    <location>
        <begin position="1"/>
        <end position="37"/>
    </location>
</feature>
<accession>A0ABV9DAH7</accession>
<feature type="compositionally biased region" description="Basic and acidic residues" evidence="2">
    <location>
        <begin position="1"/>
        <end position="16"/>
    </location>
</feature>
<organism evidence="4 5">
    <name type="scientific">Georgenia faecalis</name>
    <dbReference type="NCBI Taxonomy" id="2483799"/>
    <lineage>
        <taxon>Bacteria</taxon>
        <taxon>Bacillati</taxon>
        <taxon>Actinomycetota</taxon>
        <taxon>Actinomycetes</taxon>
        <taxon>Micrococcales</taxon>
        <taxon>Bogoriellaceae</taxon>
        <taxon>Georgenia</taxon>
    </lineage>
</organism>
<dbReference type="Proteomes" id="UP001595955">
    <property type="component" value="Unassembled WGS sequence"/>
</dbReference>
<dbReference type="PANTHER" id="PTHR21340:SF0">
    <property type="entry name" value="BIS(5'-NUCLEOSYL)-TETRAPHOSPHATASE [ASYMMETRICAL]"/>
    <property type="match status" value="1"/>
</dbReference>
<sequence>MSGGSAERERAVEREPTASAHAVSVDPTVPEHPGNPQVPRFQVVPAAYVLLRRPVPGDVEVLLQLRQGTGYMDGHWAFGAAGHVEAGEDVLAAAVREVHEELGVVVDRDALVPLTAMHRTHANGRAIDERVDFFFAADRWAGTAHAVEDKAAALRWVRLGALDDLAEPVVPHERYVLDRLRRGDLPSVTTFGFAAPG</sequence>
<protein>
    <submittedName>
        <fullName evidence="4">NUDIX domain-containing protein</fullName>
    </submittedName>
</protein>
<dbReference type="EMBL" id="JBHSGF010000005">
    <property type="protein sequence ID" value="MFC4555188.1"/>
    <property type="molecule type" value="Genomic_DNA"/>
</dbReference>
<evidence type="ECO:0000259" key="3">
    <source>
        <dbReference type="PROSITE" id="PS51462"/>
    </source>
</evidence>
<proteinExistence type="predicted"/>
<dbReference type="InterPro" id="IPR020084">
    <property type="entry name" value="NUDIX_hydrolase_CS"/>
</dbReference>
<dbReference type="InterPro" id="IPR000086">
    <property type="entry name" value="NUDIX_hydrolase_dom"/>
</dbReference>
<comment type="caution">
    <text evidence="4">The sequence shown here is derived from an EMBL/GenBank/DDBJ whole genome shotgun (WGS) entry which is preliminary data.</text>
</comment>
<evidence type="ECO:0000313" key="4">
    <source>
        <dbReference type="EMBL" id="MFC4555188.1"/>
    </source>
</evidence>
<dbReference type="InterPro" id="IPR015797">
    <property type="entry name" value="NUDIX_hydrolase-like_dom_sf"/>
</dbReference>
<evidence type="ECO:0000256" key="1">
    <source>
        <dbReference type="ARBA" id="ARBA00022801"/>
    </source>
</evidence>
<dbReference type="Gene3D" id="3.90.79.10">
    <property type="entry name" value="Nucleoside Triphosphate Pyrophosphohydrolase"/>
    <property type="match status" value="1"/>
</dbReference>
<keyword evidence="5" id="KW-1185">Reference proteome</keyword>
<name>A0ABV9DAH7_9MICO</name>